<dbReference type="Gene3D" id="1.10.238.10">
    <property type="entry name" value="EF-hand"/>
    <property type="match status" value="1"/>
</dbReference>
<feature type="compositionally biased region" description="Basic and acidic residues" evidence="1">
    <location>
        <begin position="71"/>
        <end position="105"/>
    </location>
</feature>
<dbReference type="PROSITE" id="PS50222">
    <property type="entry name" value="EF_HAND_2"/>
    <property type="match status" value="1"/>
</dbReference>
<evidence type="ECO:0000313" key="4">
    <source>
        <dbReference type="EMBL" id="GAA3520781.1"/>
    </source>
</evidence>
<feature type="compositionally biased region" description="Basic and acidic residues" evidence="1">
    <location>
        <begin position="34"/>
        <end position="65"/>
    </location>
</feature>
<feature type="region of interest" description="Disordered" evidence="1">
    <location>
        <begin position="25"/>
        <end position="105"/>
    </location>
</feature>
<organism evidence="4 5">
    <name type="scientific">Aquimarina addita</name>
    <dbReference type="NCBI Taxonomy" id="870485"/>
    <lineage>
        <taxon>Bacteria</taxon>
        <taxon>Pseudomonadati</taxon>
        <taxon>Bacteroidota</taxon>
        <taxon>Flavobacteriia</taxon>
        <taxon>Flavobacteriales</taxon>
        <taxon>Flavobacteriaceae</taxon>
        <taxon>Aquimarina</taxon>
    </lineage>
</organism>
<feature type="domain" description="EF-hand" evidence="3">
    <location>
        <begin position="39"/>
        <end position="74"/>
    </location>
</feature>
<evidence type="ECO:0000313" key="5">
    <source>
        <dbReference type="Proteomes" id="UP001500459"/>
    </source>
</evidence>
<protein>
    <recommendedName>
        <fullName evidence="3">EF-hand domain-containing protein</fullName>
    </recommendedName>
</protein>
<dbReference type="PROSITE" id="PS00018">
    <property type="entry name" value="EF_HAND_1"/>
    <property type="match status" value="2"/>
</dbReference>
<evidence type="ECO:0000256" key="1">
    <source>
        <dbReference type="SAM" id="MobiDB-lite"/>
    </source>
</evidence>
<feature type="chain" id="PRO_5045355623" description="EF-hand domain-containing protein" evidence="2">
    <location>
        <begin position="26"/>
        <end position="105"/>
    </location>
</feature>
<dbReference type="SUPFAM" id="SSF47473">
    <property type="entry name" value="EF-hand"/>
    <property type="match status" value="1"/>
</dbReference>
<comment type="caution">
    <text evidence="4">The sequence shown here is derived from an EMBL/GenBank/DDBJ whole genome shotgun (WGS) entry which is preliminary data.</text>
</comment>
<dbReference type="Proteomes" id="UP001500459">
    <property type="component" value="Unassembled WGS sequence"/>
</dbReference>
<feature type="signal peptide" evidence="2">
    <location>
        <begin position="1"/>
        <end position="25"/>
    </location>
</feature>
<evidence type="ECO:0000259" key="3">
    <source>
        <dbReference type="PROSITE" id="PS50222"/>
    </source>
</evidence>
<dbReference type="Pfam" id="PF13202">
    <property type="entry name" value="EF-hand_5"/>
    <property type="match status" value="2"/>
</dbReference>
<dbReference type="RefSeq" id="WP_344930301.1">
    <property type="nucleotide sequence ID" value="NZ_BAABCW010000024.1"/>
</dbReference>
<dbReference type="InterPro" id="IPR018247">
    <property type="entry name" value="EF_Hand_1_Ca_BS"/>
</dbReference>
<sequence>MKNNFTKLGMVLILTLCFLSCQSKAQSKEASSQEEPKNHEHPSIEEIMEKMDADKDGQLTKEEIKGPLQRDFSKIDTNEDGFLTKEELENAPKPERKGPPNEKRQ</sequence>
<evidence type="ECO:0000256" key="2">
    <source>
        <dbReference type="SAM" id="SignalP"/>
    </source>
</evidence>
<proteinExistence type="predicted"/>
<accession>A0ABP6UUY4</accession>
<dbReference type="EMBL" id="BAABCW010000024">
    <property type="protein sequence ID" value="GAA3520781.1"/>
    <property type="molecule type" value="Genomic_DNA"/>
</dbReference>
<dbReference type="InterPro" id="IPR002048">
    <property type="entry name" value="EF_hand_dom"/>
</dbReference>
<gene>
    <name evidence="4" type="ORF">GCM10022393_38820</name>
</gene>
<dbReference type="InterPro" id="IPR011992">
    <property type="entry name" value="EF-hand-dom_pair"/>
</dbReference>
<keyword evidence="5" id="KW-1185">Reference proteome</keyword>
<reference evidence="5" key="1">
    <citation type="journal article" date="2019" name="Int. J. Syst. Evol. Microbiol.">
        <title>The Global Catalogue of Microorganisms (GCM) 10K type strain sequencing project: providing services to taxonomists for standard genome sequencing and annotation.</title>
        <authorList>
            <consortium name="The Broad Institute Genomics Platform"/>
            <consortium name="The Broad Institute Genome Sequencing Center for Infectious Disease"/>
            <person name="Wu L."/>
            <person name="Ma J."/>
        </authorList>
    </citation>
    <scope>NUCLEOTIDE SEQUENCE [LARGE SCALE GENOMIC DNA]</scope>
    <source>
        <strain evidence="5">JCM 17106</strain>
    </source>
</reference>
<name>A0ABP6UUY4_9FLAO</name>
<keyword evidence="2" id="KW-0732">Signal</keyword>